<dbReference type="AlphaFoldDB" id="A0A7S3X347"/>
<evidence type="ECO:0000256" key="2">
    <source>
        <dbReference type="ARBA" id="ARBA00009773"/>
    </source>
</evidence>
<evidence type="ECO:0000256" key="5">
    <source>
        <dbReference type="ARBA" id="ARBA00022692"/>
    </source>
</evidence>
<feature type="transmembrane region" description="Helical" evidence="9">
    <location>
        <begin position="201"/>
        <end position="228"/>
    </location>
</feature>
<evidence type="ECO:0000256" key="1">
    <source>
        <dbReference type="ARBA" id="ARBA00004651"/>
    </source>
</evidence>
<keyword evidence="6 9" id="KW-1133">Transmembrane helix</keyword>
<evidence type="ECO:0000256" key="9">
    <source>
        <dbReference type="SAM" id="Phobius"/>
    </source>
</evidence>
<feature type="transmembrane region" description="Helical" evidence="9">
    <location>
        <begin position="395"/>
        <end position="417"/>
    </location>
</feature>
<dbReference type="InterPro" id="IPR002549">
    <property type="entry name" value="AI-2E-like"/>
</dbReference>
<feature type="transmembrane region" description="Helical" evidence="9">
    <location>
        <begin position="355"/>
        <end position="375"/>
    </location>
</feature>
<accession>A0A7S3X347</accession>
<feature type="compositionally biased region" description="Gly residues" evidence="8">
    <location>
        <begin position="446"/>
        <end position="458"/>
    </location>
</feature>
<evidence type="ECO:0008006" key="11">
    <source>
        <dbReference type="Google" id="ProtNLM"/>
    </source>
</evidence>
<dbReference type="Pfam" id="PF01594">
    <property type="entry name" value="AI-2E_transport"/>
    <property type="match status" value="1"/>
</dbReference>
<feature type="transmembrane region" description="Helical" evidence="9">
    <location>
        <begin position="103"/>
        <end position="126"/>
    </location>
</feature>
<organism evidence="10">
    <name type="scientific">Emiliania huxleyi</name>
    <name type="common">Coccolithophore</name>
    <name type="synonym">Pontosphaera huxleyi</name>
    <dbReference type="NCBI Taxonomy" id="2903"/>
    <lineage>
        <taxon>Eukaryota</taxon>
        <taxon>Haptista</taxon>
        <taxon>Haptophyta</taxon>
        <taxon>Prymnesiophyceae</taxon>
        <taxon>Isochrysidales</taxon>
        <taxon>Noelaerhabdaceae</taxon>
        <taxon>Emiliania</taxon>
    </lineage>
</organism>
<comment type="subcellular location">
    <subcellularLocation>
        <location evidence="1">Cell membrane</location>
        <topology evidence="1">Multi-pass membrane protein</topology>
    </subcellularLocation>
</comment>
<dbReference type="GO" id="GO:0005886">
    <property type="term" value="C:plasma membrane"/>
    <property type="evidence" value="ECO:0007669"/>
    <property type="project" value="UniProtKB-SubCell"/>
</dbReference>
<feature type="transmembrane region" description="Helical" evidence="9">
    <location>
        <begin position="297"/>
        <end position="320"/>
    </location>
</feature>
<keyword evidence="3" id="KW-0813">Transport</keyword>
<keyword evidence="7 9" id="KW-0472">Membrane</keyword>
<name>A0A7S3X347_EMIHU</name>
<dbReference type="EMBL" id="HBIR01053243">
    <property type="protein sequence ID" value="CAE0589544.1"/>
    <property type="molecule type" value="Transcribed_RNA"/>
</dbReference>
<feature type="region of interest" description="Disordered" evidence="8">
    <location>
        <begin position="435"/>
        <end position="461"/>
    </location>
</feature>
<evidence type="ECO:0000313" key="10">
    <source>
        <dbReference type="EMBL" id="CAE0589544.1"/>
    </source>
</evidence>
<evidence type="ECO:0000256" key="4">
    <source>
        <dbReference type="ARBA" id="ARBA00022475"/>
    </source>
</evidence>
<feature type="transmembrane region" description="Helical" evidence="9">
    <location>
        <begin position="326"/>
        <end position="348"/>
    </location>
</feature>
<feature type="region of interest" description="Disordered" evidence="8">
    <location>
        <begin position="250"/>
        <end position="277"/>
    </location>
</feature>
<dbReference type="PANTHER" id="PTHR21716">
    <property type="entry name" value="TRANSMEMBRANE PROTEIN"/>
    <property type="match status" value="1"/>
</dbReference>
<evidence type="ECO:0000256" key="8">
    <source>
        <dbReference type="SAM" id="MobiDB-lite"/>
    </source>
</evidence>
<feature type="transmembrane region" description="Helical" evidence="9">
    <location>
        <begin position="21"/>
        <end position="38"/>
    </location>
</feature>
<feature type="compositionally biased region" description="Pro residues" evidence="8">
    <location>
        <begin position="487"/>
        <end position="497"/>
    </location>
</feature>
<evidence type="ECO:0000256" key="7">
    <source>
        <dbReference type="ARBA" id="ARBA00023136"/>
    </source>
</evidence>
<keyword evidence="5 9" id="KW-0812">Transmembrane</keyword>
<sequence length="534" mass="56239">MSVLRTSLTGQQREVEERLRTVCLLLCGLAVVAAGLYYLKAILIPLVLAVSLMYILQPLIDFLTRRPLLCCGRRCCVQRPNLDGVPACLRPVAESCLLVRLPYWLAVCVALVVACAVIAFFGFVVADSVRTFSSKATEYTARVQLLARTLVSWLDDMQISWQHYMTSPRGSLAHANATAAAPLIDPARIEELAKKVPVGDMILSVLTSLVDVLSNLFLVLLFTVYLLLGSSPNHDAPGFGLLDDNERPAHDAGASSSCASSRVAPAPPERRNSAFGVSTSAHGDAAIRSYLKSKIGVSILVGLATAVSLAALGVDLWLVFGLLGFWLNFVPTVGTLVAVLLPMPVVLLDERFGPVQVVLALALPLAAHGFAGNVLEPMLFGSTLRLHPVVVLLSLMTWAALWGVTGMVLAVPITAVLRIRLAHIDSPTTQYLADLLAGGPEPGRPGAPGGGGGGGGAREGVEPVSELELARVALDAGATPNPRLRPAIPPPPPPPPAASSKAAHPSAAGAEDQRTPLASAPPYQSLDLWASENV</sequence>
<keyword evidence="4" id="KW-1003">Cell membrane</keyword>
<gene>
    <name evidence="10" type="ORF">EHUX00137_LOCUS41528</name>
</gene>
<evidence type="ECO:0000256" key="6">
    <source>
        <dbReference type="ARBA" id="ARBA00022989"/>
    </source>
</evidence>
<feature type="compositionally biased region" description="Low complexity" evidence="8">
    <location>
        <begin position="498"/>
        <end position="510"/>
    </location>
</feature>
<comment type="similarity">
    <text evidence="2">Belongs to the autoinducer-2 exporter (AI-2E) (TC 2.A.86) family.</text>
</comment>
<reference evidence="10" key="1">
    <citation type="submission" date="2021-01" db="EMBL/GenBank/DDBJ databases">
        <authorList>
            <person name="Corre E."/>
            <person name="Pelletier E."/>
            <person name="Niang G."/>
            <person name="Scheremetjew M."/>
            <person name="Finn R."/>
            <person name="Kale V."/>
            <person name="Holt S."/>
            <person name="Cochrane G."/>
            <person name="Meng A."/>
            <person name="Brown T."/>
            <person name="Cohen L."/>
        </authorList>
    </citation>
    <scope>NUCLEOTIDE SEQUENCE</scope>
    <source>
        <strain evidence="10">379</strain>
    </source>
</reference>
<protein>
    <recommendedName>
        <fullName evidence="11">AI-2E family transporter</fullName>
    </recommendedName>
</protein>
<dbReference type="PANTHER" id="PTHR21716:SF53">
    <property type="entry name" value="PERMEASE PERM-RELATED"/>
    <property type="match status" value="1"/>
</dbReference>
<feature type="region of interest" description="Disordered" evidence="8">
    <location>
        <begin position="475"/>
        <end position="534"/>
    </location>
</feature>
<evidence type="ECO:0000256" key="3">
    <source>
        <dbReference type="ARBA" id="ARBA00022448"/>
    </source>
</evidence>
<feature type="transmembrane region" description="Helical" evidence="9">
    <location>
        <begin position="44"/>
        <end position="64"/>
    </location>
</feature>
<proteinExistence type="inferred from homology"/>